<gene>
    <name evidence="10" type="ORF">TRIADDRAFT_61433</name>
</gene>
<dbReference type="PhylomeDB" id="B3SAZ2"/>
<dbReference type="GeneID" id="6758669"/>
<proteinExistence type="inferred from homology"/>
<dbReference type="PANTHER" id="PTHR13924:SF10">
    <property type="entry name" value="TRANSFORMING ACIDIC COILED-COIL PROTEIN, ISOFORM K"/>
    <property type="match status" value="1"/>
</dbReference>
<accession>B3SAZ2</accession>
<feature type="coiled-coil region" evidence="7">
    <location>
        <begin position="522"/>
        <end position="549"/>
    </location>
</feature>
<dbReference type="RefSeq" id="XP_002117401.1">
    <property type="nucleotide sequence ID" value="XM_002117365.1"/>
</dbReference>
<feature type="coiled-coil region" evidence="7">
    <location>
        <begin position="642"/>
        <end position="712"/>
    </location>
</feature>
<protein>
    <recommendedName>
        <fullName evidence="9">Transforming acidic coiled-coil-containing protein C-terminal domain-containing protein</fullName>
    </recommendedName>
</protein>
<feature type="compositionally biased region" description="Polar residues" evidence="8">
    <location>
        <begin position="420"/>
        <end position="438"/>
    </location>
</feature>
<evidence type="ECO:0000256" key="5">
    <source>
        <dbReference type="ARBA" id="ARBA00023054"/>
    </source>
</evidence>
<evidence type="ECO:0000256" key="2">
    <source>
        <dbReference type="ARBA" id="ARBA00009423"/>
    </source>
</evidence>
<dbReference type="eggNOG" id="ENOG502QQ1G">
    <property type="taxonomic scope" value="Eukaryota"/>
</dbReference>
<evidence type="ECO:0000256" key="4">
    <source>
        <dbReference type="ARBA" id="ARBA00022553"/>
    </source>
</evidence>
<dbReference type="HOGENOM" id="CLU_380078_0_0_1"/>
<sequence>MSMLSIRCQLADCHRSIPLLRLQVYFKEEVEVGNISLSNCSQPVAIPAQSQIENQSQESLQNVNCLDLRPSSEEGDMSTGNVSSPKKSSVDDFSERIANLTSDIEKILGQSISSPTGTPSESKNSAIKARQRLRNRNKSPIKAYTPTTPEVNDYAATKHHVYDVNSILPIDAPANLSSDISDQSMDSTKTSNDFKGPAVAVTVSDQDADGDIDYSNVSFNPEKIAQAFDFSEATVNQQGNFVRVGTFRKKKTDNRPTIIPNIESPIASPTVAGNSLFVPNNDGANFALPIAPTTDNAEDNLVAAPMMDSGQGRNYSSATMIKKPKEPVNHTPASQQQIDEDEFVMAIEEGFKSSQAFTQELDYLEKIGTGATVQESALARQSLYVKFDPYVKPSMKNRNKFKPMPPSNENLLLLESPNSYMTNDETQPSPTEQDVSLPQDTAVQRSDVDKLLSFSPQAEQSNTTTTATVPTEPGEQEIFIDTQPSVAINQPVSIQLQETPKSKSQNTEKTVSDQKPQTGPTLMETEIVSQQLQKENQSLRKEINALRKGREMDRKENEELNFLSIKAILKCEIDGCYYIETTETQKAEHNREIEEICRERDQAQADINSVETAFSDLHKRYEKLKGFVEGYRKNEETLKACIVEYQQKLKKSEKRYQTLKNHAEEKIDSANKEIINVRKGQQAELAALQAALRREQAKNAGLESSLKQKAQENAELTSICDELIGKIGK</sequence>
<feature type="compositionally biased region" description="Polar residues" evidence="8">
    <location>
        <begin position="497"/>
        <end position="520"/>
    </location>
</feature>
<feature type="region of interest" description="Disordered" evidence="8">
    <location>
        <begin position="453"/>
        <end position="474"/>
    </location>
</feature>
<dbReference type="InterPro" id="IPR057663">
    <property type="entry name" value="TACC3_Aurora-A_bind"/>
</dbReference>
<dbReference type="InterPro" id="IPR039915">
    <property type="entry name" value="TACC"/>
</dbReference>
<evidence type="ECO:0000313" key="11">
    <source>
        <dbReference type="Proteomes" id="UP000009022"/>
    </source>
</evidence>
<dbReference type="AlphaFoldDB" id="B3SAZ2"/>
<reference evidence="10 11" key="1">
    <citation type="journal article" date="2008" name="Nature">
        <title>The Trichoplax genome and the nature of placozoans.</title>
        <authorList>
            <person name="Srivastava M."/>
            <person name="Begovic E."/>
            <person name="Chapman J."/>
            <person name="Putnam N.H."/>
            <person name="Hellsten U."/>
            <person name="Kawashima T."/>
            <person name="Kuo A."/>
            <person name="Mitros T."/>
            <person name="Salamov A."/>
            <person name="Carpenter M.L."/>
            <person name="Signorovitch A.Y."/>
            <person name="Moreno M.A."/>
            <person name="Kamm K."/>
            <person name="Grimwood J."/>
            <person name="Schmutz J."/>
            <person name="Shapiro H."/>
            <person name="Grigoriev I.V."/>
            <person name="Buss L.W."/>
            <person name="Schierwater B."/>
            <person name="Dellaporta S.L."/>
            <person name="Rokhsar D.S."/>
        </authorList>
    </citation>
    <scope>NUCLEOTIDE SEQUENCE [LARGE SCALE GENOMIC DNA]</scope>
    <source>
        <strain evidence="10 11">Grell-BS-1999</strain>
    </source>
</reference>
<dbReference type="GO" id="GO:0005737">
    <property type="term" value="C:cytoplasm"/>
    <property type="evidence" value="ECO:0000318"/>
    <property type="project" value="GO_Central"/>
</dbReference>
<feature type="region of interest" description="Disordered" evidence="8">
    <location>
        <begin position="110"/>
        <end position="147"/>
    </location>
</feature>
<feature type="region of interest" description="Disordered" evidence="8">
    <location>
        <begin position="419"/>
        <end position="438"/>
    </location>
</feature>
<keyword evidence="5 7" id="KW-0175">Coiled coil</keyword>
<keyword evidence="6" id="KW-0206">Cytoskeleton</keyword>
<dbReference type="Pfam" id="PF25777">
    <property type="entry name" value="Aurora-A_bind_TACC3"/>
    <property type="match status" value="1"/>
</dbReference>
<dbReference type="Proteomes" id="UP000009022">
    <property type="component" value="Unassembled WGS sequence"/>
</dbReference>
<evidence type="ECO:0000256" key="6">
    <source>
        <dbReference type="ARBA" id="ARBA00023212"/>
    </source>
</evidence>
<dbReference type="OrthoDB" id="10255048at2759"/>
<comment type="subcellular location">
    <subcellularLocation>
        <location evidence="1">Cytoplasm</location>
        <location evidence="1">Cytoskeleton</location>
    </subcellularLocation>
</comment>
<evidence type="ECO:0000256" key="7">
    <source>
        <dbReference type="SAM" id="Coils"/>
    </source>
</evidence>
<evidence type="ECO:0000313" key="10">
    <source>
        <dbReference type="EMBL" id="EDV20017.1"/>
    </source>
</evidence>
<name>B3SAZ2_TRIAD</name>
<dbReference type="InParanoid" id="B3SAZ2"/>
<evidence type="ECO:0000256" key="8">
    <source>
        <dbReference type="SAM" id="MobiDB-lite"/>
    </source>
</evidence>
<keyword evidence="3" id="KW-0963">Cytoplasm</keyword>
<dbReference type="STRING" id="10228.B3SAZ2"/>
<keyword evidence="4" id="KW-0597">Phosphoprotein</keyword>
<dbReference type="GO" id="GO:0000226">
    <property type="term" value="P:microtubule cytoskeleton organization"/>
    <property type="evidence" value="ECO:0000318"/>
    <property type="project" value="GO_Central"/>
</dbReference>
<evidence type="ECO:0000256" key="3">
    <source>
        <dbReference type="ARBA" id="ARBA00022490"/>
    </source>
</evidence>
<evidence type="ECO:0000256" key="1">
    <source>
        <dbReference type="ARBA" id="ARBA00004245"/>
    </source>
</evidence>
<feature type="coiled-coil region" evidence="7">
    <location>
        <begin position="579"/>
        <end position="613"/>
    </location>
</feature>
<feature type="compositionally biased region" description="Polar residues" evidence="8">
    <location>
        <begin position="78"/>
        <end position="87"/>
    </location>
</feature>
<feature type="compositionally biased region" description="Polar residues" evidence="8">
    <location>
        <begin position="110"/>
        <end position="125"/>
    </location>
</feature>
<keyword evidence="11" id="KW-1185">Reference proteome</keyword>
<comment type="similarity">
    <text evidence="2">Belongs to the TACC family.</text>
</comment>
<organism evidence="10 11">
    <name type="scientific">Trichoplax adhaerens</name>
    <name type="common">Trichoplax reptans</name>
    <dbReference type="NCBI Taxonomy" id="10228"/>
    <lineage>
        <taxon>Eukaryota</taxon>
        <taxon>Metazoa</taxon>
        <taxon>Placozoa</taxon>
        <taxon>Uniplacotomia</taxon>
        <taxon>Trichoplacea</taxon>
        <taxon>Trichoplacidae</taxon>
        <taxon>Trichoplax</taxon>
    </lineage>
</organism>
<dbReference type="CTD" id="6758669"/>
<feature type="region of interest" description="Disordered" evidence="8">
    <location>
        <begin position="497"/>
        <end position="521"/>
    </location>
</feature>
<dbReference type="GO" id="GO:0005856">
    <property type="term" value="C:cytoskeleton"/>
    <property type="evidence" value="ECO:0007669"/>
    <property type="project" value="UniProtKB-SubCell"/>
</dbReference>
<feature type="domain" description="Transforming acidic coiled-coil-containing protein C-terminal" evidence="9">
    <location>
        <begin position="528"/>
        <end position="724"/>
    </location>
</feature>
<dbReference type="GO" id="GO:0007052">
    <property type="term" value="P:mitotic spindle organization"/>
    <property type="evidence" value="ECO:0007669"/>
    <property type="project" value="InterPro"/>
</dbReference>
<dbReference type="KEGG" id="tad:TRIADDRAFT_61433"/>
<dbReference type="Gene3D" id="1.20.5.1700">
    <property type="match status" value="1"/>
</dbReference>
<dbReference type="Pfam" id="PF05010">
    <property type="entry name" value="TACC_C"/>
    <property type="match status" value="1"/>
</dbReference>
<dbReference type="EMBL" id="DS985263">
    <property type="protein sequence ID" value="EDV20017.1"/>
    <property type="molecule type" value="Genomic_DNA"/>
</dbReference>
<dbReference type="PANTHER" id="PTHR13924">
    <property type="entry name" value="TRANSFORMING ACIDIC COILED-COIL CONTAINING PROTEIN 1/2"/>
    <property type="match status" value="1"/>
</dbReference>
<feature type="region of interest" description="Disordered" evidence="8">
    <location>
        <begin position="68"/>
        <end position="92"/>
    </location>
</feature>
<feature type="compositionally biased region" description="Basic residues" evidence="8">
    <location>
        <begin position="129"/>
        <end position="139"/>
    </location>
</feature>
<dbReference type="FunFam" id="1.20.5.1700:FF:000001">
    <property type="entry name" value="Transforming acidic coiled-coil-containing protein 1 isoform 2"/>
    <property type="match status" value="1"/>
</dbReference>
<evidence type="ECO:0000259" key="9">
    <source>
        <dbReference type="Pfam" id="PF05010"/>
    </source>
</evidence>
<dbReference type="InterPro" id="IPR007707">
    <property type="entry name" value="TACC_C"/>
</dbReference>